<feature type="transmembrane region" description="Helical" evidence="1">
    <location>
        <begin position="164"/>
        <end position="185"/>
    </location>
</feature>
<feature type="transmembrane region" description="Helical" evidence="1">
    <location>
        <begin position="205"/>
        <end position="228"/>
    </location>
</feature>
<sequence>MSWNLNGLNFAIDVGEIYGGMMVGLLMAALWVLSSPNFLPESHVNLHRLCGTASMQAVIFFCTKNTDPFSHKLTVRSTRSITGQELIIVYPIGVESHLRVLGVLQLCFVFNATYFYVVDEVGISSPPFIWSFKIQIMMQTLIMSSTKFLYASRLWKLRKFVSKWVPIGLIVFLTCDYALGTVFAYEVFTVDVLRDLPTVNFKPIVILSMCSTSISDFLVGGTLIYAFAKSDTNLSWTNSSCTMLVAYLVNTGIITGLFSVAVIIAFAIGVQNPMFILSEIALPQLYINCCLSMFNASVYFQTNSNSNELPVTHVLREFQDENSTTATFSGGDGVDTWSSRINSKLSSDENIPTINEIGLPLFKVVDEPEPAIRQIPVEIVIKRTQHAITSGIRSGRGTVVVHS</sequence>
<evidence type="ECO:0000256" key="1">
    <source>
        <dbReference type="SAM" id="Phobius"/>
    </source>
</evidence>
<dbReference type="PANTHER" id="PTHR40465">
    <property type="entry name" value="CHROMOSOME 1, WHOLE GENOME SHOTGUN SEQUENCE"/>
    <property type="match status" value="1"/>
</dbReference>
<keyword evidence="1" id="KW-0472">Membrane</keyword>
<organism evidence="3 4">
    <name type="scientific">Lentinula detonsa</name>
    <dbReference type="NCBI Taxonomy" id="2804962"/>
    <lineage>
        <taxon>Eukaryota</taxon>
        <taxon>Fungi</taxon>
        <taxon>Dikarya</taxon>
        <taxon>Basidiomycota</taxon>
        <taxon>Agaricomycotina</taxon>
        <taxon>Agaricomycetes</taxon>
        <taxon>Agaricomycetidae</taxon>
        <taxon>Agaricales</taxon>
        <taxon>Marasmiineae</taxon>
        <taxon>Omphalotaceae</taxon>
        <taxon>Lentinula</taxon>
    </lineage>
</organism>
<feature type="transmembrane region" description="Helical" evidence="1">
    <location>
        <begin position="20"/>
        <end position="39"/>
    </location>
</feature>
<feature type="domain" description="DUF6534" evidence="2">
    <location>
        <begin position="214"/>
        <end position="296"/>
    </location>
</feature>
<feature type="transmembrane region" description="Helical" evidence="1">
    <location>
        <begin position="129"/>
        <end position="152"/>
    </location>
</feature>
<keyword evidence="1" id="KW-1133">Transmembrane helix</keyword>
<dbReference type="AlphaFoldDB" id="A0AA38PPW2"/>
<name>A0AA38PPW2_9AGAR</name>
<feature type="transmembrane region" description="Helical" evidence="1">
    <location>
        <begin position="98"/>
        <end position="117"/>
    </location>
</feature>
<evidence type="ECO:0000313" key="4">
    <source>
        <dbReference type="Proteomes" id="UP001163850"/>
    </source>
</evidence>
<feature type="transmembrane region" description="Helical" evidence="1">
    <location>
        <begin position="240"/>
        <end position="268"/>
    </location>
</feature>
<dbReference type="EMBL" id="MU802321">
    <property type="protein sequence ID" value="KAJ3979530.1"/>
    <property type="molecule type" value="Genomic_DNA"/>
</dbReference>
<dbReference type="Proteomes" id="UP001163850">
    <property type="component" value="Unassembled WGS sequence"/>
</dbReference>
<reference evidence="3" key="1">
    <citation type="submission" date="2022-08" db="EMBL/GenBank/DDBJ databases">
        <authorList>
            <consortium name="DOE Joint Genome Institute"/>
            <person name="Min B."/>
            <person name="Riley R."/>
            <person name="Sierra-Patev S."/>
            <person name="Naranjo-Ortiz M."/>
            <person name="Looney B."/>
            <person name="Konkel Z."/>
            <person name="Slot J.C."/>
            <person name="Sakamoto Y."/>
            <person name="Steenwyk J.L."/>
            <person name="Rokas A."/>
            <person name="Carro J."/>
            <person name="Camarero S."/>
            <person name="Ferreira P."/>
            <person name="Molpeceres G."/>
            <person name="Ruiz-Duenas F.J."/>
            <person name="Serrano A."/>
            <person name="Henrissat B."/>
            <person name="Drula E."/>
            <person name="Hughes K.W."/>
            <person name="Mata J.L."/>
            <person name="Ishikawa N.K."/>
            <person name="Vargas-Isla R."/>
            <person name="Ushijima S."/>
            <person name="Smith C.A."/>
            <person name="Ahrendt S."/>
            <person name="Andreopoulos W."/>
            <person name="He G."/>
            <person name="Labutti K."/>
            <person name="Lipzen A."/>
            <person name="Ng V."/>
            <person name="Sandor L."/>
            <person name="Barry K."/>
            <person name="Martinez A.T."/>
            <person name="Xiao Y."/>
            <person name="Gibbons J.G."/>
            <person name="Terashima K."/>
            <person name="Hibbett D.S."/>
            <person name="Grigoriev I.V."/>
        </authorList>
    </citation>
    <scope>NUCLEOTIDE SEQUENCE</scope>
    <source>
        <strain evidence="3">TFB7829</strain>
    </source>
</reference>
<evidence type="ECO:0000313" key="3">
    <source>
        <dbReference type="EMBL" id="KAJ3979530.1"/>
    </source>
</evidence>
<gene>
    <name evidence="3" type="ORF">F5890DRAFT_1558610</name>
</gene>
<keyword evidence="1" id="KW-0812">Transmembrane</keyword>
<evidence type="ECO:0000259" key="2">
    <source>
        <dbReference type="Pfam" id="PF20152"/>
    </source>
</evidence>
<dbReference type="Pfam" id="PF20152">
    <property type="entry name" value="DUF6534"/>
    <property type="match status" value="1"/>
</dbReference>
<comment type="caution">
    <text evidence="3">The sequence shown here is derived from an EMBL/GenBank/DDBJ whole genome shotgun (WGS) entry which is preliminary data.</text>
</comment>
<proteinExistence type="predicted"/>
<dbReference type="PANTHER" id="PTHR40465:SF1">
    <property type="entry name" value="DUF6534 DOMAIN-CONTAINING PROTEIN"/>
    <property type="match status" value="1"/>
</dbReference>
<dbReference type="InterPro" id="IPR045339">
    <property type="entry name" value="DUF6534"/>
</dbReference>
<accession>A0AA38PPW2</accession>
<protein>
    <recommendedName>
        <fullName evidence="2">DUF6534 domain-containing protein</fullName>
    </recommendedName>
</protein>